<dbReference type="PANTHER" id="PTHR32444">
    <property type="entry name" value="BULB-TYPE LECTIN DOMAIN-CONTAINING PROTEIN"/>
    <property type="match status" value="1"/>
</dbReference>
<keyword evidence="1" id="KW-0812">Transmembrane</keyword>
<dbReference type="Pfam" id="PF08276">
    <property type="entry name" value="PAN_2"/>
    <property type="match status" value="1"/>
</dbReference>
<dbReference type="PANTHER" id="PTHR32444:SF198">
    <property type="entry name" value="BULB-TYPE LECTIN DOMAIN-CONTAINING PROTEIN"/>
    <property type="match status" value="1"/>
</dbReference>
<accession>A0AAW0KCW2</accession>
<sequence>MLPEMKISTNERTGEKVKLTSWKSPSDPSIGSFSARISSQRLSQEFIWKDDRPYFRFGPWNGPQFIGAKPILYRDKFNMVQNQDGTTYLVSSFFAHSSHVVLTMEGNTVARYWDSEKEVWEVEWKAVLKGFEPKNTEEWNRQNWTSGCVRRTPLQCGRVDTSGEAGKMDGFLKLNMMKVPDFVEWSAAQEDDCRQPCLQNCSCIAYAIDSDTNGDVRKIVTITVIIGTIFISIFTYLLWRWIAKHKVEISKEKERAGDVNVQ</sequence>
<name>A0AAW0KCW2_QUESU</name>
<keyword evidence="1" id="KW-1133">Transmembrane helix</keyword>
<dbReference type="CDD" id="cd01098">
    <property type="entry name" value="PAN_AP_plant"/>
    <property type="match status" value="1"/>
</dbReference>
<feature type="domain" description="Apple" evidence="2">
    <location>
        <begin position="167"/>
        <end position="210"/>
    </location>
</feature>
<dbReference type="InterPro" id="IPR003609">
    <property type="entry name" value="Pan_app"/>
</dbReference>
<dbReference type="EMBL" id="PKMF04000340">
    <property type="protein sequence ID" value="KAK7836934.1"/>
    <property type="molecule type" value="Genomic_DNA"/>
</dbReference>
<evidence type="ECO:0000256" key="1">
    <source>
        <dbReference type="SAM" id="Phobius"/>
    </source>
</evidence>
<organism evidence="3 4">
    <name type="scientific">Quercus suber</name>
    <name type="common">Cork oak</name>
    <dbReference type="NCBI Taxonomy" id="58331"/>
    <lineage>
        <taxon>Eukaryota</taxon>
        <taxon>Viridiplantae</taxon>
        <taxon>Streptophyta</taxon>
        <taxon>Embryophyta</taxon>
        <taxon>Tracheophyta</taxon>
        <taxon>Spermatophyta</taxon>
        <taxon>Magnoliopsida</taxon>
        <taxon>eudicotyledons</taxon>
        <taxon>Gunneridae</taxon>
        <taxon>Pentapetalae</taxon>
        <taxon>rosids</taxon>
        <taxon>fabids</taxon>
        <taxon>Fagales</taxon>
        <taxon>Fagaceae</taxon>
        <taxon>Quercus</taxon>
    </lineage>
</organism>
<gene>
    <name evidence="3" type="ORF">CFP56_021855</name>
</gene>
<dbReference type="Proteomes" id="UP000237347">
    <property type="component" value="Unassembled WGS sequence"/>
</dbReference>
<keyword evidence="1" id="KW-0472">Membrane</keyword>
<evidence type="ECO:0000313" key="4">
    <source>
        <dbReference type="Proteomes" id="UP000237347"/>
    </source>
</evidence>
<evidence type="ECO:0000259" key="2">
    <source>
        <dbReference type="Pfam" id="PF08276"/>
    </source>
</evidence>
<comment type="caution">
    <text evidence="3">The sequence shown here is derived from an EMBL/GenBank/DDBJ whole genome shotgun (WGS) entry which is preliminary data.</text>
</comment>
<reference evidence="3 4" key="1">
    <citation type="journal article" date="2018" name="Sci. Data">
        <title>The draft genome sequence of cork oak.</title>
        <authorList>
            <person name="Ramos A.M."/>
            <person name="Usie A."/>
            <person name="Barbosa P."/>
            <person name="Barros P.M."/>
            <person name="Capote T."/>
            <person name="Chaves I."/>
            <person name="Simoes F."/>
            <person name="Abreu I."/>
            <person name="Carrasquinho I."/>
            <person name="Faro C."/>
            <person name="Guimaraes J.B."/>
            <person name="Mendonca D."/>
            <person name="Nobrega F."/>
            <person name="Rodrigues L."/>
            <person name="Saibo N.J.M."/>
            <person name="Varela M.C."/>
            <person name="Egas C."/>
            <person name="Matos J."/>
            <person name="Miguel C.M."/>
            <person name="Oliveira M.M."/>
            <person name="Ricardo C.P."/>
            <person name="Goncalves S."/>
        </authorList>
    </citation>
    <scope>NUCLEOTIDE SEQUENCE [LARGE SCALE GENOMIC DNA]</scope>
    <source>
        <strain evidence="4">cv. HL8</strain>
    </source>
</reference>
<dbReference type="GO" id="GO:0016301">
    <property type="term" value="F:kinase activity"/>
    <property type="evidence" value="ECO:0007669"/>
    <property type="project" value="UniProtKB-KW"/>
</dbReference>
<keyword evidence="4" id="KW-1185">Reference proteome</keyword>
<protein>
    <submittedName>
        <fullName evidence="3">G-type lectin s-receptor-like serine/threonine-protein kinase</fullName>
    </submittedName>
</protein>
<feature type="transmembrane region" description="Helical" evidence="1">
    <location>
        <begin position="219"/>
        <end position="239"/>
    </location>
</feature>
<proteinExistence type="predicted"/>
<evidence type="ECO:0000313" key="3">
    <source>
        <dbReference type="EMBL" id="KAK7836934.1"/>
    </source>
</evidence>
<dbReference type="AlphaFoldDB" id="A0AAW0KCW2"/>